<sequence length="126" mass="13683">MFTLSVRRQDKNFFLSPITIALLRRGISILIISSIKTGGTFSPPAVIISSLIRPVTLKYPSASTLPMSPECNQSSLSMASLVFSGSNKYPIITFLLLMHISPSPFSSGSYILVTQPPTLPPTVINR</sequence>
<dbReference type="AlphaFoldDB" id="A0A0K2V695"/>
<keyword evidence="1" id="KW-0812">Transmembrane</keyword>
<feature type="transmembrane region" description="Helical" evidence="1">
    <location>
        <begin position="12"/>
        <end position="35"/>
    </location>
</feature>
<proteinExistence type="predicted"/>
<name>A0A0K2V695_LEPSM</name>
<accession>A0A0K2V695</accession>
<reference evidence="2" key="1">
    <citation type="submission" date="2014-05" db="EMBL/GenBank/DDBJ databases">
        <authorList>
            <person name="Chronopoulou M."/>
        </authorList>
    </citation>
    <scope>NUCLEOTIDE SEQUENCE</scope>
    <source>
        <tissue evidence="2">Whole organism</tissue>
    </source>
</reference>
<keyword evidence="1" id="KW-1133">Transmembrane helix</keyword>
<evidence type="ECO:0000256" key="1">
    <source>
        <dbReference type="SAM" id="Phobius"/>
    </source>
</evidence>
<evidence type="ECO:0000313" key="2">
    <source>
        <dbReference type="EMBL" id="CDW46073.1"/>
    </source>
</evidence>
<dbReference type="EMBL" id="HACA01028712">
    <property type="protein sequence ID" value="CDW46073.1"/>
    <property type="molecule type" value="Transcribed_RNA"/>
</dbReference>
<keyword evidence="1" id="KW-0472">Membrane</keyword>
<protein>
    <submittedName>
        <fullName evidence="2">Uncharacterized protein</fullName>
    </submittedName>
</protein>
<organism evidence="2">
    <name type="scientific">Lepeophtheirus salmonis</name>
    <name type="common">Salmon louse</name>
    <name type="synonym">Caligus salmonis</name>
    <dbReference type="NCBI Taxonomy" id="72036"/>
    <lineage>
        <taxon>Eukaryota</taxon>
        <taxon>Metazoa</taxon>
        <taxon>Ecdysozoa</taxon>
        <taxon>Arthropoda</taxon>
        <taxon>Crustacea</taxon>
        <taxon>Multicrustacea</taxon>
        <taxon>Hexanauplia</taxon>
        <taxon>Copepoda</taxon>
        <taxon>Siphonostomatoida</taxon>
        <taxon>Caligidae</taxon>
        <taxon>Lepeophtheirus</taxon>
    </lineage>
</organism>